<feature type="domain" description="DUF4397" evidence="1">
    <location>
        <begin position="44"/>
        <end position="161"/>
    </location>
</feature>
<dbReference type="Pfam" id="PF14344">
    <property type="entry name" value="DUF4397"/>
    <property type="match status" value="1"/>
</dbReference>
<organism evidence="2 3">
    <name type="scientific">Haloarcula saliterrae</name>
    <dbReference type="NCBI Taxonomy" id="2950534"/>
    <lineage>
        <taxon>Archaea</taxon>
        <taxon>Methanobacteriati</taxon>
        <taxon>Methanobacteriota</taxon>
        <taxon>Stenosarchaea group</taxon>
        <taxon>Halobacteria</taxon>
        <taxon>Halobacteriales</taxon>
        <taxon>Haloarculaceae</taxon>
        <taxon>Haloarcula</taxon>
    </lineage>
</organism>
<evidence type="ECO:0000259" key="1">
    <source>
        <dbReference type="Pfam" id="PF14344"/>
    </source>
</evidence>
<comment type="caution">
    <text evidence="2">The sequence shown here is derived from an EMBL/GenBank/DDBJ whole genome shotgun (WGS) entry which is preliminary data.</text>
</comment>
<keyword evidence="3" id="KW-1185">Reference proteome</keyword>
<accession>A0ABU2FEP9</accession>
<proteinExistence type="predicted"/>
<name>A0ABU2FEP9_9EURY</name>
<dbReference type="Proteomes" id="UP001259659">
    <property type="component" value="Unassembled WGS sequence"/>
</dbReference>
<dbReference type="EMBL" id="JAMQON010000003">
    <property type="protein sequence ID" value="MDS0260281.1"/>
    <property type="molecule type" value="Genomic_DNA"/>
</dbReference>
<gene>
    <name evidence="2" type="ORF">NDI56_12830</name>
</gene>
<sequence length="251" mass="26174">MSSSSTSRPAVARLLALVLAAAVFGSLVVASVGVAAAQEDQSDAEVRVIHAVPDAPAVDVYVDGELVFEDVEFGEESEYQSVPAGTQTVTVTPANDSETVVYEEELDVESGQATVAVGGELAADGEDLVAVALPDDAEPGENESAVRLAHLAPDAPAVDVTVAETGDVLFDDVEFGNATEYATVPPGEYELEVRNATDDDDGEVVQTVNVTVEDGEAYTAVATGYLDTEEAPVDEPFTVEVYQDRTNASDE</sequence>
<evidence type="ECO:0000313" key="2">
    <source>
        <dbReference type="EMBL" id="MDS0260281.1"/>
    </source>
</evidence>
<evidence type="ECO:0000313" key="3">
    <source>
        <dbReference type="Proteomes" id="UP001259659"/>
    </source>
</evidence>
<reference evidence="2 3" key="1">
    <citation type="submission" date="2022-06" db="EMBL/GenBank/DDBJ databases">
        <title>Haloarcula sp. a new haloarchaeum isolate from saline soil.</title>
        <authorList>
            <person name="Strakova D."/>
            <person name="Galisteo C."/>
            <person name="Sanchez-Porro C."/>
            <person name="Ventosa A."/>
        </authorList>
    </citation>
    <scope>NUCLEOTIDE SEQUENCE [LARGE SCALE GENOMIC DNA]</scope>
    <source>
        <strain evidence="2 3">S1CR25-12</strain>
    </source>
</reference>
<protein>
    <submittedName>
        <fullName evidence="2">DUF4397 domain-containing protein</fullName>
    </submittedName>
</protein>
<dbReference type="RefSeq" id="WP_310919949.1">
    <property type="nucleotide sequence ID" value="NZ_JAMQON010000003.1"/>
</dbReference>
<dbReference type="InterPro" id="IPR025510">
    <property type="entry name" value="DUF4397"/>
</dbReference>